<feature type="compositionally biased region" description="Low complexity" evidence="9">
    <location>
        <begin position="195"/>
        <end position="214"/>
    </location>
</feature>
<feature type="repeat" description="Solcar" evidence="8">
    <location>
        <begin position="509"/>
        <end position="593"/>
    </location>
</feature>
<feature type="region of interest" description="Disordered" evidence="9">
    <location>
        <begin position="191"/>
        <end position="243"/>
    </location>
</feature>
<dbReference type="Pfam" id="PF00153">
    <property type="entry name" value="Mito_carr"/>
    <property type="match status" value="3"/>
</dbReference>
<protein>
    <recommendedName>
        <fullName evidence="12">Mitochondrial carrier protein</fullName>
    </recommendedName>
</protein>
<dbReference type="PANTHER" id="PTHR45667">
    <property type="entry name" value="S-ADENOSYLMETHIONINE MITOCHONDRIAL CARRIER PROTEIN"/>
    <property type="match status" value="1"/>
</dbReference>
<feature type="repeat" description="Solcar" evidence="8">
    <location>
        <begin position="382"/>
        <end position="464"/>
    </location>
</feature>
<feature type="compositionally biased region" description="Polar residues" evidence="9">
    <location>
        <begin position="223"/>
        <end position="242"/>
    </location>
</feature>
<comment type="similarity">
    <text evidence="2">Belongs to the mitochondrial carrier (TC 2.A.29) family.</text>
</comment>
<evidence type="ECO:0000256" key="9">
    <source>
        <dbReference type="SAM" id="MobiDB-lite"/>
    </source>
</evidence>
<keyword evidence="6" id="KW-1133">Transmembrane helix</keyword>
<keyword evidence="5" id="KW-0677">Repeat</keyword>
<evidence type="ECO:0000256" key="2">
    <source>
        <dbReference type="ARBA" id="ARBA00006375"/>
    </source>
</evidence>
<organism evidence="10 11">
    <name type="scientific">Chlamydomonas reinhardtii</name>
    <name type="common">Chlamydomonas smithii</name>
    <dbReference type="NCBI Taxonomy" id="3055"/>
    <lineage>
        <taxon>Eukaryota</taxon>
        <taxon>Viridiplantae</taxon>
        <taxon>Chlorophyta</taxon>
        <taxon>core chlorophytes</taxon>
        <taxon>Chlorophyceae</taxon>
        <taxon>CS clade</taxon>
        <taxon>Chlamydomonadales</taxon>
        <taxon>Chlamydomonadaceae</taxon>
        <taxon>Chlamydomonas</taxon>
    </lineage>
</organism>
<evidence type="ECO:0000256" key="6">
    <source>
        <dbReference type="ARBA" id="ARBA00022989"/>
    </source>
</evidence>
<sequence length="663" mass="67578">MSTLILDGDAAVANSEVLLQKVIVVTVASGLHVFRSLESIKTSLSDALRSGQGAESADSAGPSATAEVGGPAAGLLLNRDRAAAHSNRRSMDYHDGGSDRDFTHLRPVSATDDMCMASSGSSADTWETMAAQHACFSECREMSRSLPSAGTLGQSTFAPTGPLAWLASVPSFLAASAAGELQHHHHQPWFEISPSSRHSTAQAHAASTSASQAQLTGHRRQVTKGTSSGRSRGNGKQQQQESYAGPASAFASATCTAACSSSATAVAASNFAAPGWLQAATVAAGAASRTLAQVAIHPLDTVKTRMQVSIPASQLQVWRAVMSCAATRRAALVAWAGPAGARDLFLGLSGAVGGTLPSAALFFATEAAARPALAGLLGCEADAAPARLLASAAAAAASALIRVPADVLKHRVQAYVYPSVTAAARDIVSRRGLAGLYAGFGATLLRDAPELVIQFTAYTQLKALLHKAANANKNNSANQNTKNISSSTSSSSGQQQQQQQVGGSAATAAAMVEHLAVGGAAGAAAALATTPLDVIKTQLQCGGASTVGGAVANVLRASGGSPAALFAGLGPRLLQTTLCSALFFTCYEASKVRLGELAAAQRAQQAQALQAAQQEAERAVVVAAVAQQQQGGGGRFWRRRRHTGSSSGSGSDLWEARAELHDA</sequence>
<evidence type="ECO:0000256" key="8">
    <source>
        <dbReference type="PROSITE-ProRule" id="PRU00282"/>
    </source>
</evidence>
<dbReference type="Gene3D" id="1.50.40.10">
    <property type="entry name" value="Mitochondrial carrier domain"/>
    <property type="match status" value="2"/>
</dbReference>
<comment type="subcellular location">
    <subcellularLocation>
        <location evidence="1">Membrane</location>
        <topology evidence="1">Multi-pass membrane protein</topology>
    </subcellularLocation>
</comment>
<evidence type="ECO:0000256" key="7">
    <source>
        <dbReference type="ARBA" id="ARBA00023136"/>
    </source>
</evidence>
<dbReference type="AlphaFoldDB" id="A0A2K3DD62"/>
<accession>A0A2K3DD62</accession>
<evidence type="ECO:0000256" key="5">
    <source>
        <dbReference type="ARBA" id="ARBA00022737"/>
    </source>
</evidence>
<evidence type="ECO:0000256" key="1">
    <source>
        <dbReference type="ARBA" id="ARBA00004141"/>
    </source>
</evidence>
<keyword evidence="4 8" id="KW-0812">Transmembrane</keyword>
<feature type="region of interest" description="Disordered" evidence="9">
    <location>
        <begin position="472"/>
        <end position="500"/>
    </location>
</feature>
<dbReference type="EMBL" id="CM008970">
    <property type="protein sequence ID" value="PNW78467.1"/>
    <property type="molecule type" value="Genomic_DNA"/>
</dbReference>
<dbReference type="PROSITE" id="PS50920">
    <property type="entry name" value="SOLCAR"/>
    <property type="match status" value="3"/>
</dbReference>
<reference evidence="10 11" key="1">
    <citation type="journal article" date="2007" name="Science">
        <title>The Chlamydomonas genome reveals the evolution of key animal and plant functions.</title>
        <authorList>
            <person name="Merchant S.S."/>
            <person name="Prochnik S.E."/>
            <person name="Vallon O."/>
            <person name="Harris E.H."/>
            <person name="Karpowicz S.J."/>
            <person name="Witman G.B."/>
            <person name="Terry A."/>
            <person name="Salamov A."/>
            <person name="Fritz-Laylin L.K."/>
            <person name="Marechal-Drouard L."/>
            <person name="Marshall W.F."/>
            <person name="Qu L.H."/>
            <person name="Nelson D.R."/>
            <person name="Sanderfoot A.A."/>
            <person name="Spalding M.H."/>
            <person name="Kapitonov V.V."/>
            <person name="Ren Q."/>
            <person name="Ferris P."/>
            <person name="Lindquist E."/>
            <person name="Shapiro H."/>
            <person name="Lucas S.M."/>
            <person name="Grimwood J."/>
            <person name="Schmutz J."/>
            <person name="Cardol P."/>
            <person name="Cerutti H."/>
            <person name="Chanfreau G."/>
            <person name="Chen C.L."/>
            <person name="Cognat V."/>
            <person name="Croft M.T."/>
            <person name="Dent R."/>
            <person name="Dutcher S."/>
            <person name="Fernandez E."/>
            <person name="Fukuzawa H."/>
            <person name="Gonzalez-Ballester D."/>
            <person name="Gonzalez-Halphen D."/>
            <person name="Hallmann A."/>
            <person name="Hanikenne M."/>
            <person name="Hippler M."/>
            <person name="Inwood W."/>
            <person name="Jabbari K."/>
            <person name="Kalanon M."/>
            <person name="Kuras R."/>
            <person name="Lefebvre P.A."/>
            <person name="Lemaire S.D."/>
            <person name="Lobanov A.V."/>
            <person name="Lohr M."/>
            <person name="Manuell A."/>
            <person name="Meier I."/>
            <person name="Mets L."/>
            <person name="Mittag M."/>
            <person name="Mittelmeier T."/>
            <person name="Moroney J.V."/>
            <person name="Moseley J."/>
            <person name="Napoli C."/>
            <person name="Nedelcu A.M."/>
            <person name="Niyogi K."/>
            <person name="Novoselov S.V."/>
            <person name="Paulsen I.T."/>
            <person name="Pazour G."/>
            <person name="Purton S."/>
            <person name="Ral J.P."/>
            <person name="Riano-Pachon D.M."/>
            <person name="Riekhof W."/>
            <person name="Rymarquis L."/>
            <person name="Schroda M."/>
            <person name="Stern D."/>
            <person name="Umen J."/>
            <person name="Willows R."/>
            <person name="Wilson N."/>
            <person name="Zimmer S.L."/>
            <person name="Allmer J."/>
            <person name="Balk J."/>
            <person name="Bisova K."/>
            <person name="Chen C.J."/>
            <person name="Elias M."/>
            <person name="Gendler K."/>
            <person name="Hauser C."/>
            <person name="Lamb M.R."/>
            <person name="Ledford H."/>
            <person name="Long J.C."/>
            <person name="Minagawa J."/>
            <person name="Page M.D."/>
            <person name="Pan J."/>
            <person name="Pootakham W."/>
            <person name="Roje S."/>
            <person name="Rose A."/>
            <person name="Stahlberg E."/>
            <person name="Terauchi A.M."/>
            <person name="Yang P."/>
            <person name="Ball S."/>
            <person name="Bowler C."/>
            <person name="Dieckmann C.L."/>
            <person name="Gladyshev V.N."/>
            <person name="Green P."/>
            <person name="Jorgensen R."/>
            <person name="Mayfield S."/>
            <person name="Mueller-Roeber B."/>
            <person name="Rajamani S."/>
            <person name="Sayre R.T."/>
            <person name="Brokstein P."/>
            <person name="Dubchak I."/>
            <person name="Goodstein D."/>
            <person name="Hornick L."/>
            <person name="Huang Y.W."/>
            <person name="Jhaveri J."/>
            <person name="Luo Y."/>
            <person name="Martinez D."/>
            <person name="Ngau W.C."/>
            <person name="Otillar B."/>
            <person name="Poliakov A."/>
            <person name="Porter A."/>
            <person name="Szajkowski L."/>
            <person name="Werner G."/>
            <person name="Zhou K."/>
            <person name="Grigoriev I.V."/>
            <person name="Rokhsar D.S."/>
            <person name="Grossman A.R."/>
        </authorList>
    </citation>
    <scope>NUCLEOTIDE SEQUENCE [LARGE SCALE GENOMIC DNA]</scope>
    <source>
        <strain evidence="11">CC-503</strain>
    </source>
</reference>
<feature type="region of interest" description="Disordered" evidence="9">
    <location>
        <begin position="633"/>
        <end position="654"/>
    </location>
</feature>
<keyword evidence="3" id="KW-0813">Transport</keyword>
<evidence type="ECO:0008006" key="12">
    <source>
        <dbReference type="Google" id="ProtNLM"/>
    </source>
</evidence>
<gene>
    <name evidence="10" type="ORF">CHLRE_09g396350v5</name>
</gene>
<dbReference type="GeneID" id="5720163"/>
<evidence type="ECO:0000313" key="11">
    <source>
        <dbReference type="Proteomes" id="UP000006906"/>
    </source>
</evidence>
<dbReference type="GO" id="GO:0000095">
    <property type="term" value="F:S-adenosyl-L-methionine transmembrane transporter activity"/>
    <property type="evidence" value="ECO:0000318"/>
    <property type="project" value="GO_Central"/>
</dbReference>
<dbReference type="Proteomes" id="UP000006906">
    <property type="component" value="Chromosome 9"/>
</dbReference>
<dbReference type="InParanoid" id="A0A2K3DD62"/>
<dbReference type="InterPro" id="IPR023395">
    <property type="entry name" value="MCP_dom_sf"/>
</dbReference>
<dbReference type="RefSeq" id="XP_001694499.2">
    <property type="nucleotide sequence ID" value="XM_001694447.3"/>
</dbReference>
<dbReference type="OrthoDB" id="415315at2759"/>
<keyword evidence="11" id="KW-1185">Reference proteome</keyword>
<dbReference type="PaxDb" id="3055-EDP02494"/>
<dbReference type="InterPro" id="IPR018108">
    <property type="entry name" value="MCP_transmembrane"/>
</dbReference>
<evidence type="ECO:0000313" key="10">
    <source>
        <dbReference type="EMBL" id="PNW78467.1"/>
    </source>
</evidence>
<feature type="repeat" description="Solcar" evidence="8">
    <location>
        <begin position="274"/>
        <end position="372"/>
    </location>
</feature>
<dbReference type="GO" id="GO:0005743">
    <property type="term" value="C:mitochondrial inner membrane"/>
    <property type="evidence" value="ECO:0000318"/>
    <property type="project" value="GO_Central"/>
</dbReference>
<dbReference type="Gramene" id="PNW78467">
    <property type="protein sequence ID" value="PNW78467"/>
    <property type="gene ID" value="CHLRE_09g396350v5"/>
</dbReference>
<proteinExistence type="inferred from homology"/>
<keyword evidence="7 8" id="KW-0472">Membrane</keyword>
<name>A0A2K3DD62_CHLRE</name>
<evidence type="ECO:0000256" key="4">
    <source>
        <dbReference type="ARBA" id="ARBA00022692"/>
    </source>
</evidence>
<evidence type="ECO:0000256" key="3">
    <source>
        <dbReference type="ARBA" id="ARBA00022448"/>
    </source>
</evidence>
<dbReference type="SUPFAM" id="SSF103506">
    <property type="entry name" value="Mitochondrial carrier"/>
    <property type="match status" value="1"/>
</dbReference>
<dbReference type="KEGG" id="cre:CHLRE_09g396350v5"/>
<dbReference type="ExpressionAtlas" id="A0A2K3DD62">
    <property type="expression patterns" value="baseline and differential"/>
</dbReference>